<comment type="subcellular location">
    <subcellularLocation>
        <location evidence="6">Cytoplasm</location>
    </subcellularLocation>
</comment>
<evidence type="ECO:0000256" key="5">
    <source>
        <dbReference type="ARBA" id="ARBA00022840"/>
    </source>
</evidence>
<protein>
    <recommendedName>
        <fullName evidence="6">Acetate kinase</fullName>
        <ecNumber evidence="6">2.7.2.1</ecNumber>
    </recommendedName>
    <alternativeName>
        <fullName evidence="6">Acetokinase</fullName>
    </alternativeName>
</protein>
<feature type="binding site" evidence="6">
    <location>
        <begin position="181"/>
        <end position="185"/>
    </location>
    <ligand>
        <name>ATP</name>
        <dbReference type="ChEBI" id="CHEBI:30616"/>
    </ligand>
</feature>
<dbReference type="PROSITE" id="PS01076">
    <property type="entry name" value="ACETATE_KINASE_2"/>
    <property type="match status" value="1"/>
</dbReference>
<comment type="subunit">
    <text evidence="6">Homodimer.</text>
</comment>
<dbReference type="PIRSF" id="PIRSF000722">
    <property type="entry name" value="Acetate_prop_kin"/>
    <property type="match status" value="1"/>
</dbReference>
<dbReference type="GO" id="GO:0006085">
    <property type="term" value="P:acetyl-CoA biosynthetic process"/>
    <property type="evidence" value="ECO:0007669"/>
    <property type="project" value="UniProtKB-UniRule"/>
</dbReference>
<dbReference type="GO" id="GO:0000287">
    <property type="term" value="F:magnesium ion binding"/>
    <property type="evidence" value="ECO:0007669"/>
    <property type="project" value="UniProtKB-UniRule"/>
</dbReference>
<gene>
    <name evidence="6" type="primary">ackA</name>
    <name evidence="8" type="ORF">FL583_05405</name>
</gene>
<comment type="function">
    <text evidence="6">Catalyzes the formation of acetyl phosphate from acetate and ATP. Can also catalyze the reverse reaction.</text>
</comment>
<proteinExistence type="inferred from homology"/>
<accession>A0A545AX69</accession>
<dbReference type="InterPro" id="IPR000890">
    <property type="entry name" value="Aliphatic_acid_kin_short-chain"/>
</dbReference>
<dbReference type="PANTHER" id="PTHR21060">
    <property type="entry name" value="ACETATE KINASE"/>
    <property type="match status" value="1"/>
</dbReference>
<comment type="catalytic activity">
    <reaction evidence="6">
        <text>acetate + ATP = acetyl phosphate + ADP</text>
        <dbReference type="Rhea" id="RHEA:11352"/>
        <dbReference type="ChEBI" id="CHEBI:22191"/>
        <dbReference type="ChEBI" id="CHEBI:30089"/>
        <dbReference type="ChEBI" id="CHEBI:30616"/>
        <dbReference type="ChEBI" id="CHEBI:456216"/>
        <dbReference type="EC" id="2.7.2.1"/>
    </reaction>
</comment>
<keyword evidence="6" id="KW-0963">Cytoplasm</keyword>
<evidence type="ECO:0000256" key="6">
    <source>
        <dbReference type="HAMAP-Rule" id="MF_00020"/>
    </source>
</evidence>
<dbReference type="HAMAP" id="MF_00020">
    <property type="entry name" value="Acetate_kinase"/>
    <property type="match status" value="1"/>
</dbReference>
<dbReference type="OrthoDB" id="9802453at2"/>
<dbReference type="UniPathway" id="UPA00340">
    <property type="reaction ID" value="UER00458"/>
</dbReference>
<evidence type="ECO:0000313" key="9">
    <source>
        <dbReference type="Proteomes" id="UP000317982"/>
    </source>
</evidence>
<evidence type="ECO:0000256" key="3">
    <source>
        <dbReference type="ARBA" id="ARBA00022741"/>
    </source>
</evidence>
<dbReference type="GO" id="GO:0006083">
    <property type="term" value="P:acetate metabolic process"/>
    <property type="evidence" value="ECO:0007669"/>
    <property type="project" value="TreeGrafter"/>
</dbReference>
<dbReference type="AlphaFoldDB" id="A0A545AX69"/>
<dbReference type="SUPFAM" id="SSF53067">
    <property type="entry name" value="Actin-like ATPase domain"/>
    <property type="match status" value="2"/>
</dbReference>
<evidence type="ECO:0000313" key="8">
    <source>
        <dbReference type="EMBL" id="TQS45933.1"/>
    </source>
</evidence>
<feature type="binding site" evidence="6">
    <location>
        <position position="352"/>
    </location>
    <ligand>
        <name>Mg(2+)</name>
        <dbReference type="ChEBI" id="CHEBI:18420"/>
    </ligand>
</feature>
<dbReference type="Gene3D" id="3.30.420.40">
    <property type="match status" value="2"/>
</dbReference>
<dbReference type="EMBL" id="VIRS01000003">
    <property type="protein sequence ID" value="TQS45933.1"/>
    <property type="molecule type" value="Genomic_DNA"/>
</dbReference>
<comment type="similarity">
    <text evidence="1 6 7">Belongs to the acetokinase family.</text>
</comment>
<keyword evidence="9" id="KW-1185">Reference proteome</keyword>
<comment type="pathway">
    <text evidence="6">Metabolic intermediate biosynthesis; acetyl-CoA biosynthesis; acetyl-CoA from acetate: step 1/2.</text>
</comment>
<dbReference type="InterPro" id="IPR004372">
    <property type="entry name" value="Ac/propionate_kinase"/>
</dbReference>
<keyword evidence="2 6" id="KW-0808">Transferase</keyword>
<reference evidence="8 9" key="1">
    <citation type="submission" date="2019-07" db="EMBL/GenBank/DDBJ databases">
        <title>Cryptosporangium phraense sp. nov., isolated from plant litter.</title>
        <authorList>
            <person name="Suriyachadkun C."/>
        </authorList>
    </citation>
    <scope>NUCLEOTIDE SEQUENCE [LARGE SCALE GENOMIC DNA]</scope>
    <source>
        <strain evidence="8 9">A-T 5661</strain>
    </source>
</reference>
<comment type="cofactor">
    <cofactor evidence="6">
        <name>Mg(2+)</name>
        <dbReference type="ChEBI" id="CHEBI:18420"/>
    </cofactor>
    <cofactor evidence="6">
        <name>Mn(2+)</name>
        <dbReference type="ChEBI" id="CHEBI:29035"/>
    </cofactor>
    <text evidence="6">Mg(2+). Can also accept Mn(2+).</text>
</comment>
<dbReference type="Pfam" id="PF00871">
    <property type="entry name" value="Acetate_kinase"/>
    <property type="match status" value="1"/>
</dbReference>
<sequence length="363" mass="37224">MTRVLAVTAGSHSVGVALLEPGDDPDAMTELAAETLDLEPGSPDAADAFGAFVADLPAAPDAVGHRLVHGGGLVAVPTVVDDALVAALHEVADLAPQHDPPALALLAAARTALPDVPHYVCPDTAFHATLPPAAAMLPLPAEWRGRWNLHRYGFHGLSYAWSSRRAAVLLGNPSPNLVIAHLGGGASVCAVAGGMSVDTTMGMTPLDGIPMSRRSGAVDPGLLLWLLDGRLSVDDLADGLQKRSGLLGMSGGISGDTRELVASSDPAAAAALDAYAHAVRRAVGAMAASLPHLDALVFTGEIGWDQPEVRAAVCSELAVLGIQPVTGGNRDDDGPISEPSADVPVLVVRVREEHQLALEVTRA</sequence>
<keyword evidence="6" id="KW-0479">Metal-binding</keyword>
<dbReference type="PRINTS" id="PR00471">
    <property type="entry name" value="ACETATEKNASE"/>
</dbReference>
<evidence type="ECO:0000256" key="4">
    <source>
        <dbReference type="ARBA" id="ARBA00022777"/>
    </source>
</evidence>
<dbReference type="EC" id="2.7.2.1" evidence="6"/>
<dbReference type="InParanoid" id="A0A545AX69"/>
<dbReference type="Proteomes" id="UP000317982">
    <property type="component" value="Unassembled WGS sequence"/>
</dbReference>
<comment type="caution">
    <text evidence="6">Lacks conserved residue(s) required for the propagation of feature annotation.</text>
</comment>
<dbReference type="InterPro" id="IPR043129">
    <property type="entry name" value="ATPase_NBD"/>
</dbReference>
<feature type="active site" description="Proton donor/acceptor" evidence="6">
    <location>
        <position position="123"/>
    </location>
</feature>
<evidence type="ECO:0000256" key="1">
    <source>
        <dbReference type="ARBA" id="ARBA00008748"/>
    </source>
</evidence>
<keyword evidence="4 6" id="KW-0418">Kinase</keyword>
<feature type="binding site" evidence="6">
    <location>
        <begin position="256"/>
        <end position="258"/>
    </location>
    <ligand>
        <name>ATP</name>
        <dbReference type="ChEBI" id="CHEBI:30616"/>
    </ligand>
</feature>
<feature type="binding site" evidence="6">
    <location>
        <position position="66"/>
    </location>
    <ligand>
        <name>substrate</name>
    </ligand>
</feature>
<dbReference type="InterPro" id="IPR023865">
    <property type="entry name" value="Aliphatic_acid_kinase_CS"/>
</dbReference>
<feature type="site" description="Transition state stabilizer" evidence="6">
    <location>
        <position position="214"/>
    </location>
</feature>
<feature type="site" description="Transition state stabilizer" evidence="6">
    <location>
        <position position="155"/>
    </location>
</feature>
<dbReference type="FunCoup" id="A0A545AX69">
    <property type="interactions" value="144"/>
</dbReference>
<comment type="caution">
    <text evidence="8">The sequence shown here is derived from an EMBL/GenBank/DDBJ whole genome shotgun (WGS) entry which is preliminary data.</text>
</comment>
<dbReference type="PANTHER" id="PTHR21060:SF15">
    <property type="entry name" value="ACETATE KINASE-RELATED"/>
    <property type="match status" value="1"/>
</dbReference>
<name>A0A545AX69_9ACTN</name>
<dbReference type="GO" id="GO:0005524">
    <property type="term" value="F:ATP binding"/>
    <property type="evidence" value="ECO:0007669"/>
    <property type="project" value="UniProtKB-KW"/>
</dbReference>
<keyword evidence="5 6" id="KW-0067">ATP-binding</keyword>
<dbReference type="GO" id="GO:0005737">
    <property type="term" value="C:cytoplasm"/>
    <property type="evidence" value="ECO:0007669"/>
    <property type="project" value="UniProtKB-SubCell"/>
</dbReference>
<evidence type="ECO:0000256" key="7">
    <source>
        <dbReference type="RuleBase" id="RU003835"/>
    </source>
</evidence>
<dbReference type="RefSeq" id="WP_142703340.1">
    <property type="nucleotide sequence ID" value="NZ_VIRS01000003.1"/>
</dbReference>
<dbReference type="GO" id="GO:0008776">
    <property type="term" value="F:acetate kinase activity"/>
    <property type="evidence" value="ECO:0007669"/>
    <property type="project" value="UniProtKB-UniRule"/>
</dbReference>
<evidence type="ECO:0000256" key="2">
    <source>
        <dbReference type="ARBA" id="ARBA00022679"/>
    </source>
</evidence>
<keyword evidence="3 6" id="KW-0547">Nucleotide-binding</keyword>
<keyword evidence="6" id="KW-0460">Magnesium</keyword>
<organism evidence="8 9">
    <name type="scientific">Cryptosporangium phraense</name>
    <dbReference type="NCBI Taxonomy" id="2593070"/>
    <lineage>
        <taxon>Bacteria</taxon>
        <taxon>Bacillati</taxon>
        <taxon>Actinomycetota</taxon>
        <taxon>Actinomycetes</taxon>
        <taxon>Cryptosporangiales</taxon>
        <taxon>Cryptosporangiaceae</taxon>
        <taxon>Cryptosporangium</taxon>
    </lineage>
</organism>